<dbReference type="InterPro" id="IPR001516">
    <property type="entry name" value="Proton_antipo_N"/>
</dbReference>
<feature type="transmembrane region" description="Helical" evidence="17">
    <location>
        <begin position="294"/>
        <end position="315"/>
    </location>
</feature>
<feature type="domain" description="NADH-Ubiquinone oxidoreductase (complex I) chain 5 N-terminal" evidence="19">
    <location>
        <begin position="40"/>
        <end position="87"/>
    </location>
</feature>
<feature type="transmembrane region" description="Helical" evidence="17">
    <location>
        <begin position="85"/>
        <end position="103"/>
    </location>
</feature>
<feature type="transmembrane region" description="Helical" evidence="17">
    <location>
        <begin position="374"/>
        <end position="396"/>
    </location>
</feature>
<evidence type="ECO:0000256" key="6">
    <source>
        <dbReference type="ARBA" id="ARBA00022660"/>
    </source>
</evidence>
<keyword evidence="6" id="KW-0679">Respiratory chain</keyword>
<evidence type="ECO:0000313" key="21">
    <source>
        <dbReference type="EMBL" id="QXM17000.1"/>
    </source>
</evidence>
<evidence type="ECO:0000256" key="4">
    <source>
        <dbReference type="ARBA" id="ARBA00021096"/>
    </source>
</evidence>
<feature type="transmembrane region" description="Helical" evidence="17">
    <location>
        <begin position="211"/>
        <end position="229"/>
    </location>
</feature>
<comment type="similarity">
    <text evidence="17">Belongs to the complex I subunit 5 family.</text>
</comment>
<keyword evidence="5 17" id="KW-0813">Transport</keyword>
<protein>
    <recommendedName>
        <fullName evidence="4 17">NADH-ubiquinone oxidoreductase chain 5</fullName>
        <ecNumber evidence="3 17">7.1.1.2</ecNumber>
    </recommendedName>
</protein>
<feature type="domain" description="NADH:quinone oxidoreductase/Mrp antiporter transmembrane" evidence="18">
    <location>
        <begin position="107"/>
        <end position="386"/>
    </location>
</feature>
<dbReference type="AlphaFoldDB" id="A0A8F5PL27"/>
<evidence type="ECO:0000256" key="17">
    <source>
        <dbReference type="RuleBase" id="RU003404"/>
    </source>
</evidence>
<dbReference type="Pfam" id="PF00361">
    <property type="entry name" value="Proton_antipo_M"/>
    <property type="match status" value="1"/>
</dbReference>
<evidence type="ECO:0000256" key="3">
    <source>
        <dbReference type="ARBA" id="ARBA00012944"/>
    </source>
</evidence>
<comment type="function">
    <text evidence="17">Core subunit of the mitochondrial membrane respiratory chain NADH dehydrogenase (Complex I) which catalyzes electron transfer from NADH through the respiratory chain, using ubiquinone as an electron acceptor. Essential for the catalytic activity and assembly of complex I.</text>
</comment>
<keyword evidence="14 17" id="KW-0496">Mitochondrion</keyword>
<comment type="function">
    <text evidence="1">Core subunit of the mitochondrial membrane respiratory chain NADH dehydrogenase (Complex I) that is believed to belong to the minimal assembly required for catalysis. Complex I functions in the transfer of electrons from NADH to the respiratory chain. The immediate electron acceptor for the enzyme is believed to be ubiquinone.</text>
</comment>
<organism evidence="21">
    <name type="scientific">Aeolothrips indicus</name>
    <dbReference type="NCBI Taxonomy" id="2856552"/>
    <lineage>
        <taxon>Eukaryota</taxon>
        <taxon>Metazoa</taxon>
        <taxon>Ecdysozoa</taxon>
        <taxon>Arthropoda</taxon>
        <taxon>Hexapoda</taxon>
        <taxon>Insecta</taxon>
        <taxon>Pterygota</taxon>
        <taxon>Neoptera</taxon>
        <taxon>Paraneoptera</taxon>
        <taxon>Thysanoptera</taxon>
        <taxon>Terebrantia</taxon>
        <taxon>Aeolothripoidea</taxon>
        <taxon>Aeolothripidae</taxon>
        <taxon>Aeolothrips</taxon>
    </lineage>
</organism>
<dbReference type="InterPro" id="IPR003945">
    <property type="entry name" value="NU5C-like"/>
</dbReference>
<keyword evidence="10" id="KW-0249">Electron transport</keyword>
<keyword evidence="11 17" id="KW-1133">Transmembrane helix</keyword>
<keyword evidence="13 17" id="KW-0830">Ubiquinone</keyword>
<feature type="transmembrane region" description="Helical" evidence="17">
    <location>
        <begin position="336"/>
        <end position="354"/>
    </location>
</feature>
<reference evidence="21" key="1">
    <citation type="submission" date="2021-04" db="EMBL/GenBank/DDBJ databases">
        <title>Mitogenome of Aeolothrips indicus.</title>
        <authorList>
            <person name="Kumar V."/>
            <person name="Tyagi K."/>
            <person name="Pakrashi A."/>
            <person name="Chandra K."/>
        </authorList>
    </citation>
    <scope>NUCLEOTIDE SEQUENCE</scope>
</reference>
<feature type="transmembrane region" description="Helical" evidence="17">
    <location>
        <begin position="173"/>
        <end position="190"/>
    </location>
</feature>
<evidence type="ECO:0000256" key="10">
    <source>
        <dbReference type="ARBA" id="ARBA00022982"/>
    </source>
</evidence>
<evidence type="ECO:0000256" key="2">
    <source>
        <dbReference type="ARBA" id="ARBA00004448"/>
    </source>
</evidence>
<dbReference type="GO" id="GO:0015990">
    <property type="term" value="P:electron transport coupled proton transport"/>
    <property type="evidence" value="ECO:0007669"/>
    <property type="project" value="TreeGrafter"/>
</dbReference>
<evidence type="ECO:0000256" key="8">
    <source>
        <dbReference type="ARBA" id="ARBA00022792"/>
    </source>
</evidence>
<keyword evidence="12 17" id="KW-0520">NAD</keyword>
<name>A0A8F5PL27_9NEOP</name>
<gene>
    <name evidence="21" type="primary">nad5</name>
</gene>
<evidence type="ECO:0000256" key="12">
    <source>
        <dbReference type="ARBA" id="ARBA00023027"/>
    </source>
</evidence>
<keyword evidence="15 17" id="KW-0472">Membrane</keyword>
<dbReference type="GO" id="GO:0003954">
    <property type="term" value="F:NADH dehydrogenase activity"/>
    <property type="evidence" value="ECO:0007669"/>
    <property type="project" value="TreeGrafter"/>
</dbReference>
<evidence type="ECO:0000259" key="20">
    <source>
        <dbReference type="Pfam" id="PF06455"/>
    </source>
</evidence>
<feature type="transmembrane region" description="Helical" evidence="17">
    <location>
        <begin position="538"/>
        <end position="569"/>
    </location>
</feature>
<proteinExistence type="inferred from homology"/>
<feature type="transmembrane region" description="Helical" evidence="17">
    <location>
        <begin position="241"/>
        <end position="262"/>
    </location>
</feature>
<sequence length="571" mass="65076">MHFFTMFSFYFLIISLVFLYMGLFFFMNNLFFMIEWELYSLNSLDIIFPLILDFKCWMFLGIVFLISSMVIFYSSNYMNGEKNSFRFLILVVLFIFSMMFLILSPCLVSILLGWDGLGLISYSLVIFYQSQSCSNSGMITALTNRIGDVLILLSIGLMTSLGSWNFLLVSWNGWNLSSIFCILVCMAAMTKSAQVPFSAWLPAAMAAPTPVSSLVHSSTLVTAGIYLLIRFNVFLSEEKMLCFFLSFLGSMTMLMSGLSANVQFDMKKIIALSTLSQLGVMFTSLSLGMEDLCFFHLLTHALFKSLLFMCAGSFIHSNSNNQDIRLFGDPKKFLPLTLVYFNTANLALCGMPFLSGFYSKDLILELISLSSMNFLIYFVFFFATGLTVSYTFRLIFFSVNFKFNYISPIVSMKDNSFNMLVSMSLLFFSSIFMGKFGSFLFLINPMNFIVLPNVLKFLTIGVCFLGLTSGLILSLSFSFKESYFFSISTYWLNKMWFMSSITPEFLKLGFLNLGGSLSKVSSSGWVEEFMGLGVLKEVFYFSFNLIYILSKIYFLMVLFFLFSGFFIFFNL</sequence>
<dbReference type="GO" id="GO:0042773">
    <property type="term" value="P:ATP synthesis coupled electron transport"/>
    <property type="evidence" value="ECO:0007669"/>
    <property type="project" value="InterPro"/>
</dbReference>
<feature type="transmembrane region" description="Helical" evidence="17">
    <location>
        <begin position="149"/>
        <end position="167"/>
    </location>
</feature>
<keyword evidence="9" id="KW-1278">Translocase</keyword>
<evidence type="ECO:0000256" key="1">
    <source>
        <dbReference type="ARBA" id="ARBA00003257"/>
    </source>
</evidence>
<feature type="transmembrane region" description="Helical" evidence="17">
    <location>
        <begin position="417"/>
        <end position="443"/>
    </location>
</feature>
<comment type="subcellular location">
    <subcellularLocation>
        <location evidence="2">Mitochondrion inner membrane</location>
        <topology evidence="2">Multi-pass membrane protein</topology>
    </subcellularLocation>
</comment>
<dbReference type="EC" id="7.1.1.2" evidence="3 17"/>
<feature type="transmembrane region" description="Helical" evidence="17">
    <location>
        <begin position="455"/>
        <end position="475"/>
    </location>
</feature>
<dbReference type="PRINTS" id="PR01434">
    <property type="entry name" value="NADHDHGNASE5"/>
</dbReference>
<keyword evidence="7 17" id="KW-0812">Transmembrane</keyword>
<dbReference type="Pfam" id="PF06455">
    <property type="entry name" value="NADH5_C"/>
    <property type="match status" value="1"/>
</dbReference>
<evidence type="ECO:0000256" key="11">
    <source>
        <dbReference type="ARBA" id="ARBA00022989"/>
    </source>
</evidence>
<dbReference type="PANTHER" id="PTHR42829:SF2">
    <property type="entry name" value="NADH-UBIQUINONE OXIDOREDUCTASE CHAIN 5"/>
    <property type="match status" value="1"/>
</dbReference>
<dbReference type="GO" id="GO:0008137">
    <property type="term" value="F:NADH dehydrogenase (ubiquinone) activity"/>
    <property type="evidence" value="ECO:0007669"/>
    <property type="project" value="UniProtKB-EC"/>
</dbReference>
<evidence type="ECO:0000259" key="19">
    <source>
        <dbReference type="Pfam" id="PF00662"/>
    </source>
</evidence>
<dbReference type="InterPro" id="IPR010934">
    <property type="entry name" value="NADH_DH_su5_C"/>
</dbReference>
<feature type="transmembrane region" description="Helical" evidence="17">
    <location>
        <begin position="46"/>
        <end position="73"/>
    </location>
</feature>
<comment type="catalytic activity">
    <reaction evidence="16 17">
        <text>a ubiquinone + NADH + 5 H(+)(in) = a ubiquinol + NAD(+) + 4 H(+)(out)</text>
        <dbReference type="Rhea" id="RHEA:29091"/>
        <dbReference type="Rhea" id="RHEA-COMP:9565"/>
        <dbReference type="Rhea" id="RHEA-COMP:9566"/>
        <dbReference type="ChEBI" id="CHEBI:15378"/>
        <dbReference type="ChEBI" id="CHEBI:16389"/>
        <dbReference type="ChEBI" id="CHEBI:17976"/>
        <dbReference type="ChEBI" id="CHEBI:57540"/>
        <dbReference type="ChEBI" id="CHEBI:57945"/>
        <dbReference type="EC" id="7.1.1.2"/>
    </reaction>
</comment>
<evidence type="ECO:0000256" key="15">
    <source>
        <dbReference type="ARBA" id="ARBA00023136"/>
    </source>
</evidence>
<geneLocation type="mitochondrion" evidence="21"/>
<evidence type="ECO:0000256" key="9">
    <source>
        <dbReference type="ARBA" id="ARBA00022967"/>
    </source>
</evidence>
<dbReference type="InterPro" id="IPR001750">
    <property type="entry name" value="ND/Mrp_TM"/>
</dbReference>
<evidence type="ECO:0000256" key="16">
    <source>
        <dbReference type="ARBA" id="ARBA00049551"/>
    </source>
</evidence>
<evidence type="ECO:0000256" key="5">
    <source>
        <dbReference type="ARBA" id="ARBA00022448"/>
    </source>
</evidence>
<feature type="transmembrane region" description="Helical" evidence="17">
    <location>
        <begin position="7"/>
        <end position="26"/>
    </location>
</feature>
<dbReference type="GO" id="GO:0005743">
    <property type="term" value="C:mitochondrial inner membrane"/>
    <property type="evidence" value="ECO:0007669"/>
    <property type="project" value="UniProtKB-SubCell"/>
</dbReference>
<evidence type="ECO:0000256" key="14">
    <source>
        <dbReference type="ARBA" id="ARBA00023128"/>
    </source>
</evidence>
<evidence type="ECO:0000256" key="7">
    <source>
        <dbReference type="ARBA" id="ARBA00022692"/>
    </source>
</evidence>
<evidence type="ECO:0000259" key="18">
    <source>
        <dbReference type="Pfam" id="PF00361"/>
    </source>
</evidence>
<evidence type="ECO:0000256" key="13">
    <source>
        <dbReference type="ARBA" id="ARBA00023075"/>
    </source>
</evidence>
<dbReference type="PANTHER" id="PTHR42829">
    <property type="entry name" value="NADH-UBIQUINONE OXIDOREDUCTASE CHAIN 5"/>
    <property type="match status" value="1"/>
</dbReference>
<feature type="domain" description="NADH dehydrogenase subunit 5 C-terminal" evidence="20">
    <location>
        <begin position="390"/>
        <end position="566"/>
    </location>
</feature>
<dbReference type="EMBL" id="MW899051">
    <property type="protein sequence ID" value="QXM17000.1"/>
    <property type="molecule type" value="Genomic_DNA"/>
</dbReference>
<accession>A0A8F5PL27</accession>
<dbReference type="Pfam" id="PF00662">
    <property type="entry name" value="Proton_antipo_N"/>
    <property type="match status" value="1"/>
</dbReference>
<keyword evidence="8" id="KW-0999">Mitochondrion inner membrane</keyword>